<keyword evidence="1" id="KW-0812">Transmembrane</keyword>
<evidence type="ECO:0000313" key="3">
    <source>
        <dbReference type="Proteomes" id="UP001201812"/>
    </source>
</evidence>
<feature type="transmembrane region" description="Helical" evidence="1">
    <location>
        <begin position="12"/>
        <end position="34"/>
    </location>
</feature>
<dbReference type="AlphaFoldDB" id="A0AAD4MVB4"/>
<comment type="caution">
    <text evidence="2">The sequence shown here is derived from an EMBL/GenBank/DDBJ whole genome shotgun (WGS) entry which is preliminary data.</text>
</comment>
<dbReference type="Proteomes" id="UP001201812">
    <property type="component" value="Unassembled WGS sequence"/>
</dbReference>
<reference evidence="2" key="1">
    <citation type="submission" date="2022-01" db="EMBL/GenBank/DDBJ databases">
        <title>Genome Sequence Resource for Two Populations of Ditylenchus destructor, the Migratory Endoparasitic Phytonematode.</title>
        <authorList>
            <person name="Zhang H."/>
            <person name="Lin R."/>
            <person name="Xie B."/>
        </authorList>
    </citation>
    <scope>NUCLEOTIDE SEQUENCE</scope>
    <source>
        <strain evidence="2">BazhouSP</strain>
    </source>
</reference>
<keyword evidence="1" id="KW-0472">Membrane</keyword>
<gene>
    <name evidence="2" type="ORF">DdX_13933</name>
</gene>
<keyword evidence="1" id="KW-1133">Transmembrane helix</keyword>
<keyword evidence="3" id="KW-1185">Reference proteome</keyword>
<protein>
    <submittedName>
        <fullName evidence="2">Uncharacterized protein</fullName>
    </submittedName>
</protein>
<evidence type="ECO:0000313" key="2">
    <source>
        <dbReference type="EMBL" id="KAI1705002.1"/>
    </source>
</evidence>
<dbReference type="EMBL" id="JAKKPZ010000061">
    <property type="protein sequence ID" value="KAI1705002.1"/>
    <property type="molecule type" value="Genomic_DNA"/>
</dbReference>
<accession>A0AAD4MVB4</accession>
<sequence>MVAKIACTSNLWNLILSMIFVAISMVCVTDAQLFGMGPYWGGWNDYASSSSGNGLGGVFLMCSSVNCGRG</sequence>
<name>A0AAD4MVB4_9BILA</name>
<proteinExistence type="predicted"/>
<organism evidence="2 3">
    <name type="scientific">Ditylenchus destructor</name>
    <dbReference type="NCBI Taxonomy" id="166010"/>
    <lineage>
        <taxon>Eukaryota</taxon>
        <taxon>Metazoa</taxon>
        <taxon>Ecdysozoa</taxon>
        <taxon>Nematoda</taxon>
        <taxon>Chromadorea</taxon>
        <taxon>Rhabditida</taxon>
        <taxon>Tylenchina</taxon>
        <taxon>Tylenchomorpha</taxon>
        <taxon>Sphaerularioidea</taxon>
        <taxon>Anguinidae</taxon>
        <taxon>Anguininae</taxon>
        <taxon>Ditylenchus</taxon>
    </lineage>
</organism>
<evidence type="ECO:0000256" key="1">
    <source>
        <dbReference type="SAM" id="Phobius"/>
    </source>
</evidence>